<dbReference type="PROSITE" id="PS50850">
    <property type="entry name" value="MFS"/>
    <property type="match status" value="1"/>
</dbReference>
<feature type="transmembrane region" description="Helical" evidence="7">
    <location>
        <begin position="92"/>
        <end position="114"/>
    </location>
</feature>
<feature type="domain" description="Major facilitator superfamily (MFS) profile" evidence="8">
    <location>
        <begin position="2"/>
        <end position="388"/>
    </location>
</feature>
<gene>
    <name evidence="9" type="ORF">ACFPM7_05110</name>
</gene>
<sequence>MGLRALLTAGAVSAFGTQMTMLALPWLVLETSGSATKTGLVFAVQVLPIALLGFLGGEVIQRFGAHRTMLVGDAVRAPLIALVPLLHGMDLLSYPLLLAIVAVLGVFGVPYYAAQRVLATELIGDDPRGMARANSILEGAVNIAAFAGPATAGALIAFLGAPAVLWLDTGTFALSALLLLLVPRMHGTATRSGPPGVLAGLKHIHADGFLRKAVLSTITYGFVLRVLAIALPLLAFQRFDGDAQLGGLLLSASGAGALAGSLIAIAVATKVEPKTLVLVAMTAMALPLWLLVPDVPVWVLMAAVAVASAAVPVSNAPFFAILTARVPADYRPKVLQSVITLSGLAGPLGFLTAGLLTDGLGITATVVLIATLASLASVNAILALRQLTPEAAPPPAAPVAARAG</sequence>
<keyword evidence="3" id="KW-1003">Cell membrane</keyword>
<dbReference type="Pfam" id="PF05977">
    <property type="entry name" value="MFS_3"/>
    <property type="match status" value="1"/>
</dbReference>
<dbReference type="PANTHER" id="PTHR23513">
    <property type="entry name" value="INTEGRAL MEMBRANE EFFLUX PROTEIN-RELATED"/>
    <property type="match status" value="1"/>
</dbReference>
<keyword evidence="10" id="KW-1185">Reference proteome</keyword>
<reference evidence="10" key="1">
    <citation type="journal article" date="2019" name="Int. J. Syst. Evol. Microbiol.">
        <title>The Global Catalogue of Microorganisms (GCM) 10K type strain sequencing project: providing services to taxonomists for standard genome sequencing and annotation.</title>
        <authorList>
            <consortium name="The Broad Institute Genomics Platform"/>
            <consortium name="The Broad Institute Genome Sequencing Center for Infectious Disease"/>
            <person name="Wu L."/>
            <person name="Ma J."/>
        </authorList>
    </citation>
    <scope>NUCLEOTIDE SEQUENCE [LARGE SCALE GENOMIC DNA]</scope>
    <source>
        <strain evidence="10">CCUG 59778</strain>
    </source>
</reference>
<proteinExistence type="predicted"/>
<keyword evidence="5 7" id="KW-1133">Transmembrane helix</keyword>
<feature type="transmembrane region" description="Helical" evidence="7">
    <location>
        <begin position="164"/>
        <end position="182"/>
    </location>
</feature>
<keyword evidence="2" id="KW-0813">Transport</keyword>
<feature type="transmembrane region" description="Helical" evidence="7">
    <location>
        <begin position="275"/>
        <end position="292"/>
    </location>
</feature>
<dbReference type="PANTHER" id="PTHR23513:SF6">
    <property type="entry name" value="MAJOR FACILITATOR SUPERFAMILY ASSOCIATED DOMAIN-CONTAINING PROTEIN"/>
    <property type="match status" value="1"/>
</dbReference>
<evidence type="ECO:0000256" key="2">
    <source>
        <dbReference type="ARBA" id="ARBA00022448"/>
    </source>
</evidence>
<keyword evidence="4 7" id="KW-0812">Transmembrane</keyword>
<dbReference type="Gene3D" id="1.20.1250.20">
    <property type="entry name" value="MFS general substrate transporter like domains"/>
    <property type="match status" value="1"/>
</dbReference>
<comment type="subcellular location">
    <subcellularLocation>
        <location evidence="1">Cell membrane</location>
        <topology evidence="1">Multi-pass membrane protein</topology>
    </subcellularLocation>
</comment>
<dbReference type="InterPro" id="IPR020846">
    <property type="entry name" value="MFS_dom"/>
</dbReference>
<evidence type="ECO:0000256" key="4">
    <source>
        <dbReference type="ARBA" id="ARBA00022692"/>
    </source>
</evidence>
<dbReference type="CDD" id="cd06173">
    <property type="entry name" value="MFS_MefA_like"/>
    <property type="match status" value="1"/>
</dbReference>
<dbReference type="RefSeq" id="WP_378244336.1">
    <property type="nucleotide sequence ID" value="NZ_JBHSKF010000002.1"/>
</dbReference>
<dbReference type="InterPro" id="IPR036259">
    <property type="entry name" value="MFS_trans_sf"/>
</dbReference>
<dbReference type="InterPro" id="IPR010290">
    <property type="entry name" value="TM_effector"/>
</dbReference>
<evidence type="ECO:0000256" key="7">
    <source>
        <dbReference type="SAM" id="Phobius"/>
    </source>
</evidence>
<feature type="transmembrane region" description="Helical" evidence="7">
    <location>
        <begin position="334"/>
        <end position="356"/>
    </location>
</feature>
<dbReference type="EMBL" id="JBHSKF010000002">
    <property type="protein sequence ID" value="MFC5286422.1"/>
    <property type="molecule type" value="Genomic_DNA"/>
</dbReference>
<protein>
    <submittedName>
        <fullName evidence="9">MFS transporter</fullName>
    </submittedName>
</protein>
<feature type="transmembrane region" description="Helical" evidence="7">
    <location>
        <begin position="298"/>
        <end position="322"/>
    </location>
</feature>
<dbReference type="SUPFAM" id="SSF103473">
    <property type="entry name" value="MFS general substrate transporter"/>
    <property type="match status" value="1"/>
</dbReference>
<feature type="transmembrane region" description="Helical" evidence="7">
    <location>
        <begin position="40"/>
        <end position="57"/>
    </location>
</feature>
<evidence type="ECO:0000256" key="6">
    <source>
        <dbReference type="ARBA" id="ARBA00023136"/>
    </source>
</evidence>
<feature type="transmembrane region" description="Helical" evidence="7">
    <location>
        <begin position="135"/>
        <end position="158"/>
    </location>
</feature>
<evidence type="ECO:0000313" key="9">
    <source>
        <dbReference type="EMBL" id="MFC5286422.1"/>
    </source>
</evidence>
<evidence type="ECO:0000256" key="3">
    <source>
        <dbReference type="ARBA" id="ARBA00022475"/>
    </source>
</evidence>
<feature type="transmembrane region" description="Helical" evidence="7">
    <location>
        <begin position="248"/>
        <end position="268"/>
    </location>
</feature>
<evidence type="ECO:0000256" key="1">
    <source>
        <dbReference type="ARBA" id="ARBA00004651"/>
    </source>
</evidence>
<accession>A0ABW0EGB0</accession>
<feature type="transmembrane region" description="Helical" evidence="7">
    <location>
        <begin position="213"/>
        <end position="236"/>
    </location>
</feature>
<name>A0ABW0EGB0_9PSEU</name>
<organism evidence="9 10">
    <name type="scientific">Actinokineospora guangxiensis</name>
    <dbReference type="NCBI Taxonomy" id="1490288"/>
    <lineage>
        <taxon>Bacteria</taxon>
        <taxon>Bacillati</taxon>
        <taxon>Actinomycetota</taxon>
        <taxon>Actinomycetes</taxon>
        <taxon>Pseudonocardiales</taxon>
        <taxon>Pseudonocardiaceae</taxon>
        <taxon>Actinokineospora</taxon>
    </lineage>
</organism>
<comment type="caution">
    <text evidence="9">The sequence shown here is derived from an EMBL/GenBank/DDBJ whole genome shotgun (WGS) entry which is preliminary data.</text>
</comment>
<evidence type="ECO:0000313" key="10">
    <source>
        <dbReference type="Proteomes" id="UP001596157"/>
    </source>
</evidence>
<keyword evidence="6 7" id="KW-0472">Membrane</keyword>
<evidence type="ECO:0000259" key="8">
    <source>
        <dbReference type="PROSITE" id="PS50850"/>
    </source>
</evidence>
<dbReference type="Proteomes" id="UP001596157">
    <property type="component" value="Unassembled WGS sequence"/>
</dbReference>
<evidence type="ECO:0000256" key="5">
    <source>
        <dbReference type="ARBA" id="ARBA00022989"/>
    </source>
</evidence>
<feature type="transmembrane region" description="Helical" evidence="7">
    <location>
        <begin position="362"/>
        <end position="384"/>
    </location>
</feature>